<feature type="repeat" description="ANK" evidence="8">
    <location>
        <begin position="256"/>
        <end position="288"/>
    </location>
</feature>
<keyword evidence="4" id="KW-0677">Repeat</keyword>
<evidence type="ECO:0000256" key="8">
    <source>
        <dbReference type="PROSITE-ProRule" id="PRU00023"/>
    </source>
</evidence>
<dbReference type="OrthoDB" id="20727at2759"/>
<feature type="repeat" description="ANK" evidence="8">
    <location>
        <begin position="38"/>
        <end position="70"/>
    </location>
</feature>
<evidence type="ECO:0000256" key="2">
    <source>
        <dbReference type="ARBA" id="ARBA00008789"/>
    </source>
</evidence>
<dbReference type="InterPro" id="IPR018629">
    <property type="entry name" value="XK-rel"/>
</dbReference>
<keyword evidence="7 9" id="KW-0472">Membrane</keyword>
<keyword evidence="5 9" id="KW-1133">Transmembrane helix</keyword>
<feature type="transmembrane region" description="Helical" evidence="9">
    <location>
        <begin position="833"/>
        <end position="851"/>
    </location>
</feature>
<comment type="similarity">
    <text evidence="2 9">Belongs to the XK family.</text>
</comment>
<dbReference type="SUPFAM" id="SSF48403">
    <property type="entry name" value="Ankyrin repeat"/>
    <property type="match status" value="1"/>
</dbReference>
<dbReference type="InterPro" id="IPR036770">
    <property type="entry name" value="Ankyrin_rpt-contain_sf"/>
</dbReference>
<feature type="repeat" description="ANK" evidence="8">
    <location>
        <begin position="154"/>
        <end position="186"/>
    </location>
</feature>
<dbReference type="PROSITE" id="PS50297">
    <property type="entry name" value="ANK_REP_REGION"/>
    <property type="match status" value="7"/>
</dbReference>
<dbReference type="Pfam" id="PF13637">
    <property type="entry name" value="Ank_4"/>
    <property type="match status" value="1"/>
</dbReference>
<dbReference type="AlphaFoldDB" id="A0A8B7NG11"/>
<dbReference type="PANTHER" id="PTHR24198:SF165">
    <property type="entry name" value="ANKYRIN REPEAT-CONTAINING PROTEIN-RELATED"/>
    <property type="match status" value="1"/>
</dbReference>
<feature type="transmembrane region" description="Helical" evidence="9">
    <location>
        <begin position="568"/>
        <end position="586"/>
    </location>
</feature>
<protein>
    <recommendedName>
        <fullName evidence="9">XK-related protein</fullName>
    </recommendedName>
</protein>
<keyword evidence="10" id="KW-1185">Reference proteome</keyword>
<feature type="transmembrane region" description="Helical" evidence="9">
    <location>
        <begin position="795"/>
        <end position="812"/>
    </location>
</feature>
<dbReference type="GO" id="GO:0005886">
    <property type="term" value="C:plasma membrane"/>
    <property type="evidence" value="ECO:0007669"/>
    <property type="project" value="UniProtKB-ARBA"/>
</dbReference>
<reference evidence="11" key="1">
    <citation type="submission" date="2025-08" db="UniProtKB">
        <authorList>
            <consortium name="RefSeq"/>
        </authorList>
    </citation>
    <scope>IDENTIFICATION</scope>
    <source>
        <tissue evidence="11">Whole organism</tissue>
    </source>
</reference>
<evidence type="ECO:0000256" key="5">
    <source>
        <dbReference type="ARBA" id="ARBA00022989"/>
    </source>
</evidence>
<dbReference type="PANTHER" id="PTHR24198">
    <property type="entry name" value="ANKYRIN REPEAT AND PROTEIN KINASE DOMAIN-CONTAINING PROTEIN"/>
    <property type="match status" value="1"/>
</dbReference>
<evidence type="ECO:0000313" key="10">
    <source>
        <dbReference type="Proteomes" id="UP000694843"/>
    </source>
</evidence>
<dbReference type="KEGG" id="hazt:108669672"/>
<keyword evidence="6 8" id="KW-0040">ANK repeat</keyword>
<feature type="transmembrane region" description="Helical" evidence="9">
    <location>
        <begin position="863"/>
        <end position="881"/>
    </location>
</feature>
<organism evidence="10 11">
    <name type="scientific">Hyalella azteca</name>
    <name type="common">Amphipod</name>
    <dbReference type="NCBI Taxonomy" id="294128"/>
    <lineage>
        <taxon>Eukaryota</taxon>
        <taxon>Metazoa</taxon>
        <taxon>Ecdysozoa</taxon>
        <taxon>Arthropoda</taxon>
        <taxon>Crustacea</taxon>
        <taxon>Multicrustacea</taxon>
        <taxon>Malacostraca</taxon>
        <taxon>Eumalacostraca</taxon>
        <taxon>Peracarida</taxon>
        <taxon>Amphipoda</taxon>
        <taxon>Senticaudata</taxon>
        <taxon>Talitrida</taxon>
        <taxon>Talitroidea</taxon>
        <taxon>Hyalellidae</taxon>
        <taxon>Hyalella</taxon>
    </lineage>
</organism>
<dbReference type="PROSITE" id="PS50088">
    <property type="entry name" value="ANK_REPEAT"/>
    <property type="match status" value="7"/>
</dbReference>
<feature type="transmembrane region" description="Helical" evidence="9">
    <location>
        <begin position="527"/>
        <end position="548"/>
    </location>
</feature>
<evidence type="ECO:0000256" key="4">
    <source>
        <dbReference type="ARBA" id="ARBA00022737"/>
    </source>
</evidence>
<feature type="repeat" description="ANK" evidence="8">
    <location>
        <begin position="5"/>
        <end position="37"/>
    </location>
</feature>
<gene>
    <name evidence="11" type="primary">LOC108669672</name>
</gene>
<dbReference type="Gene3D" id="1.25.40.20">
    <property type="entry name" value="Ankyrin repeat-containing domain"/>
    <property type="match status" value="4"/>
</dbReference>
<feature type="transmembrane region" description="Helical" evidence="9">
    <location>
        <begin position="749"/>
        <end position="767"/>
    </location>
</feature>
<comment type="subcellular location">
    <subcellularLocation>
        <location evidence="1 9">Membrane</location>
        <topology evidence="1 9">Multi-pass membrane protein</topology>
    </subcellularLocation>
</comment>
<evidence type="ECO:0000256" key="3">
    <source>
        <dbReference type="ARBA" id="ARBA00022692"/>
    </source>
</evidence>
<feature type="repeat" description="ANK" evidence="8">
    <location>
        <begin position="322"/>
        <end position="346"/>
    </location>
</feature>
<dbReference type="Proteomes" id="UP000694843">
    <property type="component" value="Unplaced"/>
</dbReference>
<dbReference type="Pfam" id="PF09815">
    <property type="entry name" value="XK-related"/>
    <property type="match status" value="1"/>
</dbReference>
<evidence type="ECO:0000256" key="9">
    <source>
        <dbReference type="RuleBase" id="RU910716"/>
    </source>
</evidence>
<evidence type="ECO:0000256" key="1">
    <source>
        <dbReference type="ARBA" id="ARBA00004141"/>
    </source>
</evidence>
<feature type="repeat" description="ANK" evidence="8">
    <location>
        <begin position="187"/>
        <end position="211"/>
    </location>
</feature>
<accession>A0A8B7NG11</accession>
<evidence type="ECO:0000256" key="6">
    <source>
        <dbReference type="ARBA" id="ARBA00023043"/>
    </source>
</evidence>
<proteinExistence type="inferred from homology"/>
<dbReference type="Pfam" id="PF12796">
    <property type="entry name" value="Ank_2"/>
    <property type="match status" value="3"/>
</dbReference>
<dbReference type="GeneID" id="108669672"/>
<feature type="repeat" description="ANK" evidence="8">
    <location>
        <begin position="289"/>
        <end position="321"/>
    </location>
</feature>
<dbReference type="SMART" id="SM00248">
    <property type="entry name" value="ANK"/>
    <property type="match status" value="8"/>
</dbReference>
<feature type="transmembrane region" description="Helical" evidence="9">
    <location>
        <begin position="719"/>
        <end position="737"/>
    </location>
</feature>
<sequence>MRDAGEWTGLHHAVCQGRAGAVQTLLDAGAAVNIADQHGVTALHIAAAEDNVELFRLLLENKADPKMSVDPKLNVSRARNKLPGIRASNPVQVSDGGSHRSKKRLTFKKRRKVVAWEASANVAVTQCHGMNQPSAFDDQDAVYARVEPYIKLLGGSSLLHWAVAKGHSDIVNSLLERGLKADSRDSYGRSPLGLAMWEGNSEIVDLLLQKNQQREKVELTCEDKNWMRIMSEEVGMRIVKCIKDTDVCELTACRPDGMSLLHVAAEKGYLKLMKELLSLKVNPNLRNAQGATPLTSAICNNQLACIQNLLDSGAKLSITDKTGASALHVAAKIGNVMAVTLLLNRGKENGRNIDINKCDHLGYTPAYYAINEGRYDIVQRFLDYSLVEKVHVKAKNDETLLQFFTEGNNLGQFDNALVRVLECEKQLHESKAVAEMCLRVQLGTTEASTKARSQLQAMYASTPAQQCCWNFWFFLSCFLMPSFLFCLDVGSDVLLALEYYEGFMNANYSEVSEDGSLMSMNQDGTNFVLTMLFILLPAALLSMWSFYIHVTQGDILPIMKNKHPTVRLLLYVLMFLPPLAPIFVHLENTYAQMKHLNLLLLYDRNNRCEYNESYDPDSDDKIRKYSDFKHIAQMRVAIFNVMEATLESAPQLILQLYIVGTQYTDLVKVREVTIGAILTRSSDGQEARLYKQVFSVAISLVTLSWSFTSYHRFSKLGGLPILSALPLLFAIFFQVVSRAIACTIFTLAYTWRIFVALGVHFIIMLSFKLRLEDSSLIPRRPHHCCHSLISTLQPYFYVFLGTFASTLVYFRLETPSVTKKQLRRRHSTVIIQGLFVLLSFLENFLLLSVGMAGLDKNEYDTTFMAVSGSICVLSYFTGYVLQGVYYACFGHPWVEINGPKFEKYDEKAWIVSYFWQGKKKKYIIRSCWDIFHWEGHAFEDALPTSGEETKSLTAEEGVTVATDVNIISMESMI</sequence>
<name>A0A8B7NG11_HYAAZ</name>
<keyword evidence="3 9" id="KW-0812">Transmembrane</keyword>
<evidence type="ECO:0000256" key="7">
    <source>
        <dbReference type="ARBA" id="ARBA00023136"/>
    </source>
</evidence>
<dbReference type="InterPro" id="IPR002110">
    <property type="entry name" value="Ankyrin_rpt"/>
</dbReference>
<dbReference type="RefSeq" id="XP_018012560.2">
    <property type="nucleotide sequence ID" value="XM_018157071.2"/>
</dbReference>
<evidence type="ECO:0000313" key="11">
    <source>
        <dbReference type="RefSeq" id="XP_018012560.2"/>
    </source>
</evidence>